<sequence length="319" mass="36114">MVIDSTSVWLTDRPTPTGPSGLSGWAHRGLGSVGLKPCGFSSPVGLGLTVRPRHFTGLPEGAFAADLPRLLLVLAGYARRNHLLRLAEHSLAFGADAWNGEQIEGHSIQDRKFQLVPIPALGRVRNVQILWENGSSAVTFSQRNYNRRLQHRSQNHQSPKDLLAPAFPLQPDGRIRRTEYMLGVSIHNCWSKLNEYYTLLEQSPLYPASVILHPRWNVSWLEANWTSHEQLIWLRDAKRNVREYFESHYPSVESSIVTGAMFPRPIRKEESRRTRNVHVARTHSPRQHQLHPVVKGPTRRISTPKQICATYNCHSSDGG</sequence>
<protein>
    <submittedName>
        <fullName evidence="2">Uncharacterized protein</fullName>
    </submittedName>
</protein>
<gene>
    <name evidence="2" type="ORF">VFPBJ_11657</name>
</gene>
<dbReference type="AlphaFoldDB" id="A0A179F0I5"/>
<proteinExistence type="predicted"/>
<comment type="caution">
    <text evidence="2">The sequence shown here is derived from an EMBL/GenBank/DDBJ whole genome shotgun (WGS) entry which is preliminary data.</text>
</comment>
<evidence type="ECO:0000256" key="1">
    <source>
        <dbReference type="SAM" id="MobiDB-lite"/>
    </source>
</evidence>
<evidence type="ECO:0000313" key="3">
    <source>
        <dbReference type="Proteomes" id="UP000078240"/>
    </source>
</evidence>
<feature type="region of interest" description="Disordered" evidence="1">
    <location>
        <begin position="279"/>
        <end position="299"/>
    </location>
</feature>
<accession>A0A179F0I5</accession>
<evidence type="ECO:0000313" key="2">
    <source>
        <dbReference type="EMBL" id="OAQ58770.1"/>
    </source>
</evidence>
<reference evidence="2 3" key="1">
    <citation type="submission" date="2016-01" db="EMBL/GenBank/DDBJ databases">
        <title>Biosynthesis of antibiotic leucinostatins and their inhibition on Phytophthora in bio-control Purpureocillium lilacinum.</title>
        <authorList>
            <person name="Wang G."/>
            <person name="Liu Z."/>
            <person name="Lin R."/>
            <person name="Li E."/>
            <person name="Mao Z."/>
            <person name="Ling J."/>
            <person name="Yin W."/>
            <person name="Xie B."/>
        </authorList>
    </citation>
    <scope>NUCLEOTIDE SEQUENCE [LARGE SCALE GENOMIC DNA]</scope>
    <source>
        <strain evidence="2">PLBJ-1</strain>
    </source>
</reference>
<name>A0A179F0I5_PURLI</name>
<dbReference type="Proteomes" id="UP000078240">
    <property type="component" value="Unassembled WGS sequence"/>
</dbReference>
<organism evidence="2 3">
    <name type="scientific">Purpureocillium lilacinum</name>
    <name type="common">Paecilomyces lilacinus</name>
    <dbReference type="NCBI Taxonomy" id="33203"/>
    <lineage>
        <taxon>Eukaryota</taxon>
        <taxon>Fungi</taxon>
        <taxon>Dikarya</taxon>
        <taxon>Ascomycota</taxon>
        <taxon>Pezizomycotina</taxon>
        <taxon>Sordariomycetes</taxon>
        <taxon>Hypocreomycetidae</taxon>
        <taxon>Hypocreales</taxon>
        <taxon>Ophiocordycipitaceae</taxon>
        <taxon>Purpureocillium</taxon>
    </lineage>
</organism>
<feature type="compositionally biased region" description="Basic residues" evidence="1">
    <location>
        <begin position="279"/>
        <end position="289"/>
    </location>
</feature>
<dbReference type="EMBL" id="LSBH01000047">
    <property type="protein sequence ID" value="OAQ58770.1"/>
    <property type="molecule type" value="Genomic_DNA"/>
</dbReference>